<sequence length="611" mass="66329">MNFNMKKLVSGIAAVALTATLANPITSKAAGYENPSKYEINKLLTEAAMKYDVPAEVVKALAAEESGWKQFTADGEPNISGDGGIGIMQVTNTAGYDVERLKSDIAFNIEAGIKILNKKWELGEKGLTDWDRSTSIPTIGDNERNIIENWYFAILAYNGQVQSNSPIIMATGERNFGSYQDRVYAELSSGNPGIFPSDAVEIPFAKEDFTYTGDPNFYLLFNKKQYEVDGLSHTTRHAYQPGDLVISAHGSKFREGPSSDTKEVSTKLPAEETEVLEILKGFEYDTSKNPNHFVWYDVEREDNKQEAYVASSELNKIGERLSGIDRIKTAVDISQAGWNQADTVVLAQGYNFPDALTGGPLAYKKDAPLLLTDKAKLTESTKNEIQRLKASKVIILGGEGAVGKGVQDTLTGMGLTVDRIGGIDRYETAQLISEQVAANPDKAIIASGKNFPDALSVAPYASVKGYPILLTAKDSVSEYTTEALNGVDGTIVVGGEGVITNGVMKKVKGEQRVSGIDRYETSLEIARKLPLSNPGENVLVASGKNYPDALSGSVLAAKQQAPLLLSNPEQLPTSVNNFILSERYKEFFLLGGPGAINVEDELGDLYKKLYY</sequence>
<protein>
    <submittedName>
        <fullName evidence="1">Cell wall-binding repeat-containing protein</fullName>
    </submittedName>
</protein>
<dbReference type="Proteomes" id="UP001064027">
    <property type="component" value="Chromosome"/>
</dbReference>
<proteinExistence type="predicted"/>
<name>A0ACD4C4C1_9BACI</name>
<organism evidence="1 2">
    <name type="scientific">Rossellomorea vietnamensis</name>
    <dbReference type="NCBI Taxonomy" id="218284"/>
    <lineage>
        <taxon>Bacteria</taxon>
        <taxon>Bacillati</taxon>
        <taxon>Bacillota</taxon>
        <taxon>Bacilli</taxon>
        <taxon>Bacillales</taxon>
        <taxon>Bacillaceae</taxon>
        <taxon>Rossellomorea</taxon>
    </lineage>
</organism>
<keyword evidence="2" id="KW-1185">Reference proteome</keyword>
<accession>A0ACD4C4C1</accession>
<dbReference type="EMBL" id="CP104558">
    <property type="protein sequence ID" value="UXH43239.1"/>
    <property type="molecule type" value="Genomic_DNA"/>
</dbReference>
<reference evidence="1" key="1">
    <citation type="submission" date="2022-09" db="EMBL/GenBank/DDBJ databases">
        <title>Complete genome sequence of Rossellomorea vietnamensis strain RL-WG62, a newly isolated PGPR with the potential for plant salinity stress alleviation.</title>
        <authorList>
            <person name="Ren L."/>
            <person name="Wang G."/>
            <person name="Hu H."/>
        </authorList>
    </citation>
    <scope>NUCLEOTIDE SEQUENCE</scope>
    <source>
        <strain evidence="1">RL-WG62</strain>
    </source>
</reference>
<gene>
    <name evidence="1" type="ORF">N5C46_16285</name>
</gene>
<evidence type="ECO:0000313" key="1">
    <source>
        <dbReference type="EMBL" id="UXH43239.1"/>
    </source>
</evidence>
<evidence type="ECO:0000313" key="2">
    <source>
        <dbReference type="Proteomes" id="UP001064027"/>
    </source>
</evidence>